<evidence type="ECO:0000256" key="1">
    <source>
        <dbReference type="SAM" id="Phobius"/>
    </source>
</evidence>
<feature type="transmembrane region" description="Helical" evidence="1">
    <location>
        <begin position="12"/>
        <end position="31"/>
    </location>
</feature>
<dbReference type="AlphaFoldDB" id="A0A1Q8QNI0"/>
<reference evidence="2 3" key="1">
    <citation type="submission" date="2016-09" db="EMBL/GenBank/DDBJ databases">
        <title>Complete genome of Desulfosporosinus sp. OL.</title>
        <authorList>
            <person name="Mardanov A."/>
            <person name="Beletsky A."/>
            <person name="Panova A."/>
            <person name="Karnachuk O."/>
            <person name="Ravin N."/>
        </authorList>
    </citation>
    <scope>NUCLEOTIDE SEQUENCE [LARGE SCALE GENOMIC DNA]</scope>
    <source>
        <strain evidence="2 3">OL</strain>
    </source>
</reference>
<proteinExistence type="predicted"/>
<dbReference type="OrthoDB" id="1799477at2"/>
<name>A0A1Q8QNI0_9FIRM</name>
<keyword evidence="1" id="KW-0472">Membrane</keyword>
<accession>A0A1Q8QNI0</accession>
<evidence type="ECO:0000313" key="2">
    <source>
        <dbReference type="EMBL" id="OLN28905.1"/>
    </source>
</evidence>
<keyword evidence="1" id="KW-1133">Transmembrane helix</keyword>
<keyword evidence="3" id="KW-1185">Reference proteome</keyword>
<dbReference type="Proteomes" id="UP000186102">
    <property type="component" value="Unassembled WGS sequence"/>
</dbReference>
<evidence type="ECO:0000313" key="3">
    <source>
        <dbReference type="Proteomes" id="UP000186102"/>
    </source>
</evidence>
<organism evidence="2 3">
    <name type="scientific">Desulfosporosinus metallidurans</name>
    <dbReference type="NCBI Taxonomy" id="1888891"/>
    <lineage>
        <taxon>Bacteria</taxon>
        <taxon>Bacillati</taxon>
        <taxon>Bacillota</taxon>
        <taxon>Clostridia</taxon>
        <taxon>Eubacteriales</taxon>
        <taxon>Desulfitobacteriaceae</taxon>
        <taxon>Desulfosporosinus</taxon>
    </lineage>
</organism>
<comment type="caution">
    <text evidence="2">The sequence shown here is derived from an EMBL/GenBank/DDBJ whole genome shotgun (WGS) entry which is preliminary data.</text>
</comment>
<protein>
    <submittedName>
        <fullName evidence="2">Uncharacterized protein</fullName>
    </submittedName>
</protein>
<dbReference type="EMBL" id="MLBF01000038">
    <property type="protein sequence ID" value="OLN28905.1"/>
    <property type="molecule type" value="Genomic_DNA"/>
</dbReference>
<gene>
    <name evidence="2" type="ORF">DSOL_3848</name>
</gene>
<sequence length="67" mass="7973">MTGSSMIYDFSLVFPMIFYIGCFAFLAYFMVNAIRFLKRKDLHDKELLQKMDELIKCHNQLSDKKIN</sequence>
<keyword evidence="1" id="KW-0812">Transmembrane</keyword>